<dbReference type="EMBL" id="CP114040">
    <property type="protein sequence ID" value="WAS94997.1"/>
    <property type="molecule type" value="Genomic_DNA"/>
</dbReference>
<evidence type="ECO:0000313" key="3">
    <source>
        <dbReference type="EMBL" id="WAS94997.1"/>
    </source>
</evidence>
<evidence type="ECO:0000256" key="1">
    <source>
        <dbReference type="SAM" id="MobiDB-lite"/>
    </source>
</evidence>
<evidence type="ECO:0000259" key="2">
    <source>
        <dbReference type="Pfam" id="PF13360"/>
    </source>
</evidence>
<dbReference type="RefSeq" id="WP_269037329.1">
    <property type="nucleotide sequence ID" value="NZ_CP114040.1"/>
</dbReference>
<dbReference type="InterPro" id="IPR011047">
    <property type="entry name" value="Quinoprotein_ADH-like_sf"/>
</dbReference>
<reference evidence="3" key="1">
    <citation type="submission" date="2022-11" db="EMBL/GenBank/DDBJ databases">
        <title>Minimal conservation of predation-associated metabolite biosynthetic gene clusters underscores biosynthetic potential of Myxococcota including descriptions for ten novel species: Archangium lansinium sp. nov., Myxococcus landrumus sp. nov., Nannocystis bai.</title>
        <authorList>
            <person name="Ahearne A."/>
            <person name="Stevens C."/>
            <person name="Dowd S."/>
        </authorList>
    </citation>
    <scope>NUCLEOTIDE SEQUENCE</scope>
    <source>
        <strain evidence="3">Fl3</strain>
    </source>
</reference>
<dbReference type="InterPro" id="IPR015943">
    <property type="entry name" value="WD40/YVTN_repeat-like_dom_sf"/>
</dbReference>
<dbReference type="Pfam" id="PF13360">
    <property type="entry name" value="PQQ_2"/>
    <property type="match status" value="1"/>
</dbReference>
<proteinExistence type="predicted"/>
<dbReference type="Proteomes" id="UP001164459">
    <property type="component" value="Chromosome"/>
</dbReference>
<feature type="compositionally biased region" description="Low complexity" evidence="1">
    <location>
        <begin position="365"/>
        <end position="384"/>
    </location>
</feature>
<sequence length="506" mass="52022">MPKNSSDLHAVARLTSALYSPRFVDAHALYWSPDDLRFAAASLAGERSWEVEVEDGSRLVGIFEGHPVVLTSRLDPPFALALVFLDPASGREVRRVAAPEDTAEAAHCDGVFAFLAASKRLGPANRLVLADATTGERRTLVEGGLASGLAAFAGGFLFTLDDVVRAYDPKGRLMWATDSVVTASGSVVLATALGGELARLRPEDGAPVWSFAFPGAQAQSLVQVHAGADAVAVLEPRLGELALLDLATGALRWRTKRVAATTHTPPLVTRDAVVALSARKAGGGWQALAAFSRTDGSLRGELANRHGFDLSGGLVAGEVCVLGQEGGETLHIVRVPQIGGETSSREEATSPRDSSVKRAAVKQRGTPAPAGNGAAAKKTAAKKTLASSVPEKTAAAIKTASNGTAAKKRAAEKRPVTGAAAKKTAAEKRPATGAAAKKTAAEKRPATGAAAKKTAAEKRPATGAAAKKTAAEKRPATSAAAKKTAAKKRPATKSAGKGSATRKRAS</sequence>
<feature type="region of interest" description="Disordered" evidence="1">
    <location>
        <begin position="335"/>
        <end position="506"/>
    </location>
</feature>
<evidence type="ECO:0000313" key="4">
    <source>
        <dbReference type="Proteomes" id="UP001164459"/>
    </source>
</evidence>
<keyword evidence="4" id="KW-1185">Reference proteome</keyword>
<dbReference type="Gene3D" id="2.130.10.10">
    <property type="entry name" value="YVTN repeat-like/Quinoprotein amine dehydrogenase"/>
    <property type="match status" value="1"/>
</dbReference>
<gene>
    <name evidence="3" type="ORF">O0S08_02445</name>
</gene>
<protein>
    <submittedName>
        <fullName evidence="3">PQQ-binding-like beta-propeller repeat protein</fullName>
    </submittedName>
</protein>
<feature type="compositionally biased region" description="Basic and acidic residues" evidence="1">
    <location>
        <begin position="343"/>
        <end position="356"/>
    </location>
</feature>
<feature type="domain" description="Pyrrolo-quinoline quinone repeat" evidence="2">
    <location>
        <begin position="161"/>
        <end position="332"/>
    </location>
</feature>
<accession>A0ABY7H7E6</accession>
<organism evidence="3 4">
    <name type="scientific">Nannocystis punicea</name>
    <dbReference type="NCBI Taxonomy" id="2995304"/>
    <lineage>
        <taxon>Bacteria</taxon>
        <taxon>Pseudomonadati</taxon>
        <taxon>Myxococcota</taxon>
        <taxon>Polyangia</taxon>
        <taxon>Nannocystales</taxon>
        <taxon>Nannocystaceae</taxon>
        <taxon>Nannocystis</taxon>
    </lineage>
</organism>
<dbReference type="InterPro" id="IPR002372">
    <property type="entry name" value="PQQ_rpt_dom"/>
</dbReference>
<dbReference type="SUPFAM" id="SSF50998">
    <property type="entry name" value="Quinoprotein alcohol dehydrogenase-like"/>
    <property type="match status" value="1"/>
</dbReference>
<name>A0ABY7H7E6_9BACT</name>